<dbReference type="Proteomes" id="UP001358586">
    <property type="component" value="Chromosome 6"/>
</dbReference>
<dbReference type="EMBL" id="JARKNE010000006">
    <property type="protein sequence ID" value="KAK5825121.1"/>
    <property type="molecule type" value="Genomic_DNA"/>
</dbReference>
<feature type="region of interest" description="Disordered" evidence="1">
    <location>
        <begin position="65"/>
        <end position="97"/>
    </location>
</feature>
<evidence type="ECO:0000256" key="1">
    <source>
        <dbReference type="SAM" id="MobiDB-lite"/>
    </source>
</evidence>
<reference evidence="2 3" key="1">
    <citation type="submission" date="2023-03" db="EMBL/GenBank/DDBJ databases">
        <title>WGS of Gossypium arboreum.</title>
        <authorList>
            <person name="Yu D."/>
        </authorList>
    </citation>
    <scope>NUCLEOTIDE SEQUENCE [LARGE SCALE GENOMIC DNA]</scope>
    <source>
        <tissue evidence="2">Leaf</tissue>
    </source>
</reference>
<feature type="region of interest" description="Disordered" evidence="1">
    <location>
        <begin position="1"/>
        <end position="20"/>
    </location>
</feature>
<sequence>MKEKDGCSTISKAEEQGKGPSEMIDLEWVIQWIQLMIPLGIDYAQSFSIPMLEPPQNRYPPMQLFRQADEEWKEEEDDDDEEEEEEPAHDKEFNEMF</sequence>
<feature type="compositionally biased region" description="Basic and acidic residues" evidence="1">
    <location>
        <begin position="88"/>
        <end position="97"/>
    </location>
</feature>
<proteinExistence type="predicted"/>
<organism evidence="2 3">
    <name type="scientific">Gossypium arboreum</name>
    <name type="common">Tree cotton</name>
    <name type="synonym">Gossypium nanking</name>
    <dbReference type="NCBI Taxonomy" id="29729"/>
    <lineage>
        <taxon>Eukaryota</taxon>
        <taxon>Viridiplantae</taxon>
        <taxon>Streptophyta</taxon>
        <taxon>Embryophyta</taxon>
        <taxon>Tracheophyta</taxon>
        <taxon>Spermatophyta</taxon>
        <taxon>Magnoliopsida</taxon>
        <taxon>eudicotyledons</taxon>
        <taxon>Gunneridae</taxon>
        <taxon>Pentapetalae</taxon>
        <taxon>rosids</taxon>
        <taxon>malvids</taxon>
        <taxon>Malvales</taxon>
        <taxon>Malvaceae</taxon>
        <taxon>Malvoideae</taxon>
        <taxon>Gossypium</taxon>
    </lineage>
</organism>
<name>A0ABR0PL14_GOSAR</name>
<evidence type="ECO:0000313" key="3">
    <source>
        <dbReference type="Proteomes" id="UP001358586"/>
    </source>
</evidence>
<protein>
    <submittedName>
        <fullName evidence="2">Uncharacterized protein</fullName>
    </submittedName>
</protein>
<feature type="compositionally biased region" description="Basic and acidic residues" evidence="1">
    <location>
        <begin position="1"/>
        <end position="17"/>
    </location>
</feature>
<gene>
    <name evidence="2" type="ORF">PVK06_019925</name>
</gene>
<comment type="caution">
    <text evidence="2">The sequence shown here is derived from an EMBL/GenBank/DDBJ whole genome shotgun (WGS) entry which is preliminary data.</text>
</comment>
<evidence type="ECO:0000313" key="2">
    <source>
        <dbReference type="EMBL" id="KAK5825121.1"/>
    </source>
</evidence>
<accession>A0ABR0PL14</accession>
<keyword evidence="3" id="KW-1185">Reference proteome</keyword>
<feature type="compositionally biased region" description="Acidic residues" evidence="1">
    <location>
        <begin position="71"/>
        <end position="87"/>
    </location>
</feature>